<comment type="caution">
    <text evidence="7">The sequence shown here is derived from an EMBL/GenBank/DDBJ whole genome shotgun (WGS) entry which is preliminary data.</text>
</comment>
<feature type="binding site" evidence="5">
    <location>
        <position position="205"/>
    </location>
    <ligand>
        <name>Zn(2+)</name>
        <dbReference type="ChEBI" id="CHEBI:29105"/>
    </ligand>
</feature>
<gene>
    <name evidence="7" type="ORF">HR065_03320</name>
</gene>
<protein>
    <submittedName>
        <fullName evidence="7">Hemolysin III family protein</fullName>
    </submittedName>
</protein>
<feature type="transmembrane region" description="Helical" evidence="6">
    <location>
        <begin position="20"/>
        <end position="39"/>
    </location>
</feature>
<evidence type="ECO:0000256" key="2">
    <source>
        <dbReference type="ARBA" id="ARBA00022692"/>
    </source>
</evidence>
<keyword evidence="5" id="KW-0479">Metal-binding</keyword>
<name>A0A851HDC0_9MOLU</name>
<dbReference type="EMBL" id="JABUOH010000066">
    <property type="protein sequence ID" value="NWN46091.1"/>
    <property type="molecule type" value="Genomic_DNA"/>
</dbReference>
<evidence type="ECO:0000313" key="7">
    <source>
        <dbReference type="EMBL" id="NWN46091.1"/>
    </source>
</evidence>
<evidence type="ECO:0000313" key="8">
    <source>
        <dbReference type="Proteomes" id="UP000568109"/>
    </source>
</evidence>
<feature type="transmembrane region" description="Helical" evidence="6">
    <location>
        <begin position="199"/>
        <end position="223"/>
    </location>
</feature>
<reference evidence="7 8" key="1">
    <citation type="submission" date="2020-06" db="EMBL/GenBank/DDBJ databases">
        <title>Draft genome sequence of Candidatus Phytoplasma pruni (X-disease group, subgroup 16SrIII-B) strain ChTDIII from Argentina.</title>
        <authorList>
            <person name="Fernandez F.D."/>
            <person name="Zuebert C."/>
            <person name="Huettel B."/>
            <person name="Kube M."/>
            <person name="Conci L.R."/>
        </authorList>
    </citation>
    <scope>NUCLEOTIDE SEQUENCE [LARGE SCALE GENOMIC DNA]</scope>
    <source>
        <strain evidence="7 8">ChTDIII</strain>
    </source>
</reference>
<feature type="transmembrane region" description="Helical" evidence="6">
    <location>
        <begin position="175"/>
        <end position="192"/>
    </location>
</feature>
<dbReference type="Pfam" id="PF03006">
    <property type="entry name" value="HlyIII"/>
    <property type="match status" value="1"/>
</dbReference>
<feature type="binding site" evidence="5">
    <location>
        <position position="201"/>
    </location>
    <ligand>
        <name>Zn(2+)</name>
        <dbReference type="ChEBI" id="CHEBI:29105"/>
    </ligand>
</feature>
<evidence type="ECO:0000256" key="1">
    <source>
        <dbReference type="ARBA" id="ARBA00004141"/>
    </source>
</evidence>
<accession>A0A851HDC0</accession>
<dbReference type="RefSeq" id="WP_178734496.1">
    <property type="nucleotide sequence ID" value="NZ_JABUOH010000066.1"/>
</dbReference>
<keyword evidence="8" id="KW-1185">Reference proteome</keyword>
<feature type="transmembrane region" description="Helical" evidence="6">
    <location>
        <begin position="149"/>
        <end position="169"/>
    </location>
</feature>
<dbReference type="PANTHER" id="PTHR20855">
    <property type="entry name" value="ADIPOR/PROGESTIN RECEPTOR-RELATED"/>
    <property type="match status" value="1"/>
</dbReference>
<feature type="transmembrane region" description="Helical" evidence="6">
    <location>
        <begin position="85"/>
        <end position="103"/>
    </location>
</feature>
<evidence type="ECO:0000256" key="3">
    <source>
        <dbReference type="ARBA" id="ARBA00022989"/>
    </source>
</evidence>
<sequence length="229" mass="26434">MNWPTKKVERQTIGEEIANAISHGIMVPLSIFIFCFFHKCSLKGNSDVSRIPLLAFIVTMMILYSMSSLYHALAFTKAKKLFQRFDHISIYLLIWGSFFPFLFLKLNQEMFSIGNLKVTKGWVFFLIQTIVVFIGMSFKILSFDKGEKLHLFLFLILGWSGLFLIHSLLELPISLLFLVLGGVAYSAGVIFYNNSYKKYYHFIWHLFVNAGNLLHVVAIHYMLKSLPLL</sequence>
<dbReference type="GO" id="GO:0016020">
    <property type="term" value="C:membrane"/>
    <property type="evidence" value="ECO:0007669"/>
    <property type="project" value="UniProtKB-SubCell"/>
</dbReference>
<dbReference type="GO" id="GO:0046872">
    <property type="term" value="F:metal ion binding"/>
    <property type="evidence" value="ECO:0007669"/>
    <property type="project" value="UniProtKB-KW"/>
</dbReference>
<keyword evidence="4 6" id="KW-0472">Membrane</keyword>
<dbReference type="InterPro" id="IPR004254">
    <property type="entry name" value="AdipoR/HlyIII-related"/>
</dbReference>
<feature type="transmembrane region" description="Helical" evidence="6">
    <location>
        <begin position="51"/>
        <end position="73"/>
    </location>
</feature>
<dbReference type="PANTHER" id="PTHR20855:SF3">
    <property type="entry name" value="LD03007P"/>
    <property type="match status" value="1"/>
</dbReference>
<keyword evidence="5" id="KW-0862">Zinc</keyword>
<organism evidence="7 8">
    <name type="scientific">Candidatus Phytoplasma pruni</name>
    <dbReference type="NCBI Taxonomy" id="479893"/>
    <lineage>
        <taxon>Bacteria</taxon>
        <taxon>Bacillati</taxon>
        <taxon>Mycoplasmatota</taxon>
        <taxon>Mollicutes</taxon>
        <taxon>Acholeplasmatales</taxon>
        <taxon>Acholeplasmataceae</taxon>
        <taxon>Candidatus Phytoplasma</taxon>
        <taxon>16SrIII (X-disease group)</taxon>
    </lineage>
</organism>
<evidence type="ECO:0000256" key="6">
    <source>
        <dbReference type="SAM" id="Phobius"/>
    </source>
</evidence>
<evidence type="ECO:0000256" key="4">
    <source>
        <dbReference type="ARBA" id="ARBA00023136"/>
    </source>
</evidence>
<keyword evidence="2 6" id="KW-0812">Transmembrane</keyword>
<dbReference type="AlphaFoldDB" id="A0A851HDC0"/>
<keyword evidence="3 6" id="KW-1133">Transmembrane helix</keyword>
<proteinExistence type="predicted"/>
<comment type="subcellular location">
    <subcellularLocation>
        <location evidence="1">Membrane</location>
        <topology evidence="1">Multi-pass membrane protein</topology>
    </subcellularLocation>
</comment>
<evidence type="ECO:0000256" key="5">
    <source>
        <dbReference type="PIRSR" id="PIRSR604254-1"/>
    </source>
</evidence>
<dbReference type="Proteomes" id="UP000568109">
    <property type="component" value="Unassembled WGS sequence"/>
</dbReference>
<feature type="binding site" evidence="5">
    <location>
        <position position="71"/>
    </location>
    <ligand>
        <name>Zn(2+)</name>
        <dbReference type="ChEBI" id="CHEBI:29105"/>
    </ligand>
</feature>
<feature type="transmembrane region" description="Helical" evidence="6">
    <location>
        <begin position="123"/>
        <end position="142"/>
    </location>
</feature>